<feature type="transmembrane region" description="Helical" evidence="7">
    <location>
        <begin position="101"/>
        <end position="123"/>
    </location>
</feature>
<proteinExistence type="inferred from homology"/>
<keyword evidence="4 7" id="KW-0472">Membrane</keyword>
<dbReference type="OrthoDB" id="3934549at2759"/>
<dbReference type="AlphaFoldDB" id="A0A9P6GKT7"/>
<evidence type="ECO:0000313" key="10">
    <source>
        <dbReference type="Proteomes" id="UP000756921"/>
    </source>
</evidence>
<comment type="subcellular location">
    <subcellularLocation>
        <location evidence="1">Membrane</location>
        <topology evidence="1">Multi-pass membrane protein</topology>
    </subcellularLocation>
</comment>
<keyword evidence="10" id="KW-1185">Reference proteome</keyword>
<evidence type="ECO:0000256" key="7">
    <source>
        <dbReference type="SAM" id="Phobius"/>
    </source>
</evidence>
<accession>A0A9P6GKT7</accession>
<organism evidence="9 10">
    <name type="scientific">Paraphaeosphaeria minitans</name>
    <dbReference type="NCBI Taxonomy" id="565426"/>
    <lineage>
        <taxon>Eukaryota</taxon>
        <taxon>Fungi</taxon>
        <taxon>Dikarya</taxon>
        <taxon>Ascomycota</taxon>
        <taxon>Pezizomycotina</taxon>
        <taxon>Dothideomycetes</taxon>
        <taxon>Pleosporomycetidae</taxon>
        <taxon>Pleosporales</taxon>
        <taxon>Massarineae</taxon>
        <taxon>Didymosphaeriaceae</taxon>
        <taxon>Paraphaeosphaeria</taxon>
    </lineage>
</organism>
<dbReference type="EMBL" id="WJXW01000004">
    <property type="protein sequence ID" value="KAF9737249.1"/>
    <property type="molecule type" value="Genomic_DNA"/>
</dbReference>
<feature type="transmembrane region" description="Helical" evidence="7">
    <location>
        <begin position="135"/>
        <end position="161"/>
    </location>
</feature>
<name>A0A9P6GKT7_9PLEO</name>
<dbReference type="InterPro" id="IPR049326">
    <property type="entry name" value="Rhodopsin_dom_fungi"/>
</dbReference>
<comment type="similarity">
    <text evidence="5">Belongs to the SAT4 family.</text>
</comment>
<dbReference type="Proteomes" id="UP000756921">
    <property type="component" value="Unassembled WGS sequence"/>
</dbReference>
<evidence type="ECO:0000256" key="3">
    <source>
        <dbReference type="ARBA" id="ARBA00022989"/>
    </source>
</evidence>
<sequence length="433" mass="47529">MAGLPATTVVIVTAFLYVLILSLFSWRIYERVKQKRFRWDDYSITLATVCQLLLFKLQSDPEKLLSLIEWSLVIAATTYGFGNNNVASLPYSKLHAHHLHFASQILWIPTTALLKIGVAFALLHFKQGRPWRIMLSVLITAQIIFCVVSLVLLLVQCIPLANIWSEPVHRTAVCTASSAVLAGQYAHAGVGTATDFVLALAPLSFAQAGLIPTREGLLVILLVALGLLATTCSILRITLLKSFVASSDIQHDAMRITLWSLLEVQAALIAANIASFKSVPPPPPNLSHHYHSARRRRRNPKSRGASSLSHTDSYQLPSLQLSLTGSNKHSLGLDTNISSLTGSSTLKRARSEEIIWPREYNVEGSDEDGHESPFHQMIAAGGILMTTELDVRSEILSRVGSNDRERANGENARREEWAVAGDSEGVRGDWSAV</sequence>
<comment type="caution">
    <text evidence="9">The sequence shown here is derived from an EMBL/GenBank/DDBJ whole genome shotgun (WGS) entry which is preliminary data.</text>
</comment>
<feature type="transmembrane region" description="Helical" evidence="7">
    <location>
        <begin position="6"/>
        <end position="29"/>
    </location>
</feature>
<feature type="compositionally biased region" description="Basic residues" evidence="6">
    <location>
        <begin position="288"/>
        <end position="301"/>
    </location>
</feature>
<gene>
    <name evidence="9" type="ORF">PMIN01_05028</name>
</gene>
<feature type="domain" description="Rhodopsin" evidence="8">
    <location>
        <begin position="27"/>
        <end position="278"/>
    </location>
</feature>
<evidence type="ECO:0000256" key="5">
    <source>
        <dbReference type="ARBA" id="ARBA00038359"/>
    </source>
</evidence>
<evidence type="ECO:0000256" key="6">
    <source>
        <dbReference type="SAM" id="MobiDB-lite"/>
    </source>
</evidence>
<evidence type="ECO:0000256" key="4">
    <source>
        <dbReference type="ARBA" id="ARBA00023136"/>
    </source>
</evidence>
<evidence type="ECO:0000256" key="1">
    <source>
        <dbReference type="ARBA" id="ARBA00004141"/>
    </source>
</evidence>
<feature type="transmembrane region" description="Helical" evidence="7">
    <location>
        <begin position="216"/>
        <end position="235"/>
    </location>
</feature>
<dbReference type="PANTHER" id="PTHR33048">
    <property type="entry name" value="PTH11-LIKE INTEGRAL MEMBRANE PROTEIN (AFU_ORTHOLOGUE AFUA_5G11245)"/>
    <property type="match status" value="1"/>
</dbReference>
<evidence type="ECO:0000259" key="8">
    <source>
        <dbReference type="Pfam" id="PF20684"/>
    </source>
</evidence>
<dbReference type="GO" id="GO:0016020">
    <property type="term" value="C:membrane"/>
    <property type="evidence" value="ECO:0007669"/>
    <property type="project" value="UniProtKB-SubCell"/>
</dbReference>
<keyword evidence="2 7" id="KW-0812">Transmembrane</keyword>
<dbReference type="PANTHER" id="PTHR33048:SF129">
    <property type="entry name" value="INTEGRAL MEMBRANE PROTEIN-RELATED"/>
    <property type="match status" value="1"/>
</dbReference>
<dbReference type="InterPro" id="IPR052337">
    <property type="entry name" value="SAT4-like"/>
</dbReference>
<evidence type="ECO:0000313" key="9">
    <source>
        <dbReference type="EMBL" id="KAF9737249.1"/>
    </source>
</evidence>
<keyword evidence="3 7" id="KW-1133">Transmembrane helix</keyword>
<feature type="region of interest" description="Disordered" evidence="6">
    <location>
        <begin position="280"/>
        <end position="311"/>
    </location>
</feature>
<reference evidence="9" key="1">
    <citation type="journal article" date="2020" name="Mol. Plant Microbe Interact.">
        <title>Genome Sequence of the Biocontrol Agent Coniothyrium minitans strain Conio (IMI 134523).</title>
        <authorList>
            <person name="Patel D."/>
            <person name="Shittu T.A."/>
            <person name="Baroncelli R."/>
            <person name="Muthumeenakshi S."/>
            <person name="Osborne T.H."/>
            <person name="Janganan T.K."/>
            <person name="Sreenivasaprasad S."/>
        </authorList>
    </citation>
    <scope>NUCLEOTIDE SEQUENCE</scope>
    <source>
        <strain evidence="9">Conio</strain>
    </source>
</reference>
<protein>
    <submittedName>
        <fullName evidence="9">Integral membrane protein</fullName>
    </submittedName>
</protein>
<dbReference type="Pfam" id="PF20684">
    <property type="entry name" value="Fung_rhodopsin"/>
    <property type="match status" value="1"/>
</dbReference>
<evidence type="ECO:0000256" key="2">
    <source>
        <dbReference type="ARBA" id="ARBA00022692"/>
    </source>
</evidence>